<reference evidence="1 2" key="1">
    <citation type="journal article" date="2018" name="IMA Fungus">
        <title>IMA Genome-F 9: Draft genome sequence of Annulohypoxylon stygium, Aspergillus mulundensis, Berkeleyomyces basicola (syn. Thielaviopsis basicola), Ceratocystis smalleyi, two Cercospora beticola strains, Coleophoma cylindrospora, Fusarium fracticaudum, Phialophora cf. hyalina, and Morchella septimelata.</title>
        <authorList>
            <person name="Wingfield B.D."/>
            <person name="Bills G.F."/>
            <person name="Dong Y."/>
            <person name="Huang W."/>
            <person name="Nel W.J."/>
            <person name="Swalarsk-Parry B.S."/>
            <person name="Vaghefi N."/>
            <person name="Wilken P.M."/>
            <person name="An Z."/>
            <person name="de Beer Z.W."/>
            <person name="De Vos L."/>
            <person name="Chen L."/>
            <person name="Duong T.A."/>
            <person name="Gao Y."/>
            <person name="Hammerbacher A."/>
            <person name="Kikkert J.R."/>
            <person name="Li Y."/>
            <person name="Li H."/>
            <person name="Li K."/>
            <person name="Li Q."/>
            <person name="Liu X."/>
            <person name="Ma X."/>
            <person name="Naidoo K."/>
            <person name="Pethybridge S.J."/>
            <person name="Sun J."/>
            <person name="Steenkamp E.T."/>
            <person name="van der Nest M.A."/>
            <person name="van Wyk S."/>
            <person name="Wingfield M.J."/>
            <person name="Xiong C."/>
            <person name="Yue Q."/>
            <person name="Zhang X."/>
        </authorList>
    </citation>
    <scope>NUCLEOTIDE SEQUENCE [LARGE SCALE GENOMIC DNA]</scope>
    <source>
        <strain evidence="1 2">DSM 5745</strain>
    </source>
</reference>
<dbReference type="AlphaFoldDB" id="A0A3D8SBT8"/>
<keyword evidence="2" id="KW-1185">Reference proteome</keyword>
<organism evidence="1 2">
    <name type="scientific">Aspergillus mulundensis</name>
    <dbReference type="NCBI Taxonomy" id="1810919"/>
    <lineage>
        <taxon>Eukaryota</taxon>
        <taxon>Fungi</taxon>
        <taxon>Dikarya</taxon>
        <taxon>Ascomycota</taxon>
        <taxon>Pezizomycotina</taxon>
        <taxon>Eurotiomycetes</taxon>
        <taxon>Eurotiomycetidae</taxon>
        <taxon>Eurotiales</taxon>
        <taxon>Aspergillaceae</taxon>
        <taxon>Aspergillus</taxon>
        <taxon>Aspergillus subgen. Nidulantes</taxon>
    </lineage>
</organism>
<gene>
    <name evidence="1" type="ORF">DSM5745_03977</name>
</gene>
<dbReference type="RefSeq" id="XP_026604989.1">
    <property type="nucleotide sequence ID" value="XM_026745993.1"/>
</dbReference>
<accession>A0A3D8SBT8</accession>
<name>A0A3D8SBT8_9EURO</name>
<sequence length="116" mass="12687">MHVPPGVGKAVTPTGWGIISARYERRSNSCARNNTLALIDLMGGGHLAFTQHASIETRLIFLVKDEIARDRERLARPHSGPTPLGCFWLSGCLMNIIPAFPWVFCPGVSLLTSKSE</sequence>
<dbReference type="Proteomes" id="UP000256690">
    <property type="component" value="Unassembled WGS sequence"/>
</dbReference>
<dbReference type="GeneID" id="38114347"/>
<evidence type="ECO:0000313" key="2">
    <source>
        <dbReference type="Proteomes" id="UP000256690"/>
    </source>
</evidence>
<comment type="caution">
    <text evidence="1">The sequence shown here is derived from an EMBL/GenBank/DDBJ whole genome shotgun (WGS) entry which is preliminary data.</text>
</comment>
<protein>
    <submittedName>
        <fullName evidence="1">Uncharacterized protein</fullName>
    </submittedName>
</protein>
<evidence type="ECO:0000313" key="1">
    <source>
        <dbReference type="EMBL" id="RDW83651.1"/>
    </source>
</evidence>
<dbReference type="EMBL" id="PVWQ01000004">
    <property type="protein sequence ID" value="RDW83651.1"/>
    <property type="molecule type" value="Genomic_DNA"/>
</dbReference>
<proteinExistence type="predicted"/>